<gene>
    <name evidence="7" type="primary">cidA</name>
    <name evidence="7" type="ORF">TPELB_03920</name>
</gene>
<evidence type="ECO:0000256" key="5">
    <source>
        <dbReference type="ARBA" id="ARBA00023136"/>
    </source>
</evidence>
<protein>
    <submittedName>
        <fullName evidence="7">Holin-like protein CidA</fullName>
    </submittedName>
</protein>
<evidence type="ECO:0000256" key="1">
    <source>
        <dbReference type="ARBA" id="ARBA00004651"/>
    </source>
</evidence>
<evidence type="ECO:0000256" key="3">
    <source>
        <dbReference type="ARBA" id="ARBA00022692"/>
    </source>
</evidence>
<comment type="subcellular location">
    <subcellularLocation>
        <location evidence="1">Cell membrane</location>
        <topology evidence="1">Multi-pass membrane protein</topology>
    </subcellularLocation>
</comment>
<name>A0ABZ3F8F9_9FIRM</name>
<keyword evidence="5 6" id="KW-0472">Membrane</keyword>
<dbReference type="PANTHER" id="PTHR33931">
    <property type="entry name" value="HOLIN-LIKE PROTEIN CIDA-RELATED"/>
    <property type="match status" value="1"/>
</dbReference>
<sequence length="129" mass="14268">MKIFNQLGIIFGIWAGGELISSLCSDFIKIPGTIVGMIILFLLLQFKIIKEETIKEVSDFLLNNMALFFVPAGVSLINSLGLIGENMVVLLLSVTAATMIIMFVTGKTVDIMIHKKQVDIEESDEERFA</sequence>
<reference evidence="7 8" key="1">
    <citation type="submission" date="2024-04" db="EMBL/GenBank/DDBJ databases">
        <title>Isolation and characterization of novel acetogenic strains of the genera Terrisporobacter and Acetoanaerobium.</title>
        <authorList>
            <person name="Boeer T."/>
            <person name="Schueler M.A."/>
            <person name="Lueschen A."/>
            <person name="Eysell L."/>
            <person name="Droege J."/>
            <person name="Heinemann M."/>
            <person name="Engelhardt L."/>
            <person name="Basen M."/>
            <person name="Daniel R."/>
        </authorList>
    </citation>
    <scope>NUCLEOTIDE SEQUENCE [LARGE SCALE GENOMIC DNA]</scope>
    <source>
        <strain evidence="7 8">ELB</strain>
    </source>
</reference>
<dbReference type="EMBL" id="CP154622">
    <property type="protein sequence ID" value="XAM40091.1"/>
    <property type="molecule type" value="Genomic_DNA"/>
</dbReference>
<proteinExistence type="predicted"/>
<keyword evidence="3 6" id="KW-0812">Transmembrane</keyword>
<feature type="transmembrane region" description="Helical" evidence="6">
    <location>
        <begin position="87"/>
        <end position="106"/>
    </location>
</feature>
<feature type="transmembrane region" description="Helical" evidence="6">
    <location>
        <begin position="61"/>
        <end position="81"/>
    </location>
</feature>
<evidence type="ECO:0000313" key="7">
    <source>
        <dbReference type="EMBL" id="XAM40091.1"/>
    </source>
</evidence>
<accession>A0ABZ3F8F9</accession>
<dbReference type="Pfam" id="PF03788">
    <property type="entry name" value="LrgA"/>
    <property type="match status" value="1"/>
</dbReference>
<evidence type="ECO:0000256" key="4">
    <source>
        <dbReference type="ARBA" id="ARBA00022989"/>
    </source>
</evidence>
<dbReference type="Proteomes" id="UP001477947">
    <property type="component" value="Chromosome"/>
</dbReference>
<evidence type="ECO:0000313" key="8">
    <source>
        <dbReference type="Proteomes" id="UP001477947"/>
    </source>
</evidence>
<feature type="transmembrane region" description="Helical" evidence="6">
    <location>
        <begin position="7"/>
        <end position="24"/>
    </location>
</feature>
<keyword evidence="4 6" id="KW-1133">Transmembrane helix</keyword>
<dbReference type="PANTHER" id="PTHR33931:SF2">
    <property type="entry name" value="HOLIN-LIKE PROTEIN CIDA"/>
    <property type="match status" value="1"/>
</dbReference>
<evidence type="ECO:0000256" key="2">
    <source>
        <dbReference type="ARBA" id="ARBA00022475"/>
    </source>
</evidence>
<keyword evidence="8" id="KW-1185">Reference proteome</keyword>
<dbReference type="InterPro" id="IPR005538">
    <property type="entry name" value="LrgA/CidA"/>
</dbReference>
<organism evidence="7 8">
    <name type="scientific">Terrisporobacter petrolearius</name>
    <dbReference type="NCBI Taxonomy" id="1460447"/>
    <lineage>
        <taxon>Bacteria</taxon>
        <taxon>Bacillati</taxon>
        <taxon>Bacillota</taxon>
        <taxon>Clostridia</taxon>
        <taxon>Peptostreptococcales</taxon>
        <taxon>Peptostreptococcaceae</taxon>
        <taxon>Terrisporobacter</taxon>
    </lineage>
</organism>
<keyword evidence="2" id="KW-1003">Cell membrane</keyword>
<dbReference type="RefSeq" id="WP_206925175.1">
    <property type="nucleotide sequence ID" value="NZ_CP154622.1"/>
</dbReference>
<feature type="transmembrane region" description="Helical" evidence="6">
    <location>
        <begin position="30"/>
        <end position="49"/>
    </location>
</feature>
<evidence type="ECO:0000256" key="6">
    <source>
        <dbReference type="SAM" id="Phobius"/>
    </source>
</evidence>